<protein>
    <submittedName>
        <fullName evidence="3">Uncharacterized protein</fullName>
    </submittedName>
</protein>
<dbReference type="AlphaFoldDB" id="A0A5C3KZY9"/>
<accession>A0A5C3KZY9</accession>
<dbReference type="Proteomes" id="UP000307440">
    <property type="component" value="Unassembled WGS sequence"/>
</dbReference>
<evidence type="ECO:0000256" key="1">
    <source>
        <dbReference type="SAM" id="Coils"/>
    </source>
</evidence>
<keyword evidence="4" id="KW-1185">Reference proteome</keyword>
<evidence type="ECO:0000256" key="2">
    <source>
        <dbReference type="SAM" id="MobiDB-lite"/>
    </source>
</evidence>
<gene>
    <name evidence="3" type="ORF">FA15DRAFT_668035</name>
</gene>
<evidence type="ECO:0000313" key="4">
    <source>
        <dbReference type="Proteomes" id="UP000307440"/>
    </source>
</evidence>
<keyword evidence="1" id="KW-0175">Coiled coil</keyword>
<feature type="compositionally biased region" description="Acidic residues" evidence="2">
    <location>
        <begin position="430"/>
        <end position="443"/>
    </location>
</feature>
<dbReference type="STRING" id="230819.A0A5C3KZY9"/>
<proteinExistence type="predicted"/>
<organism evidence="3 4">
    <name type="scientific">Coprinopsis marcescibilis</name>
    <name type="common">Agaric fungus</name>
    <name type="synonym">Psathyrella marcescibilis</name>
    <dbReference type="NCBI Taxonomy" id="230819"/>
    <lineage>
        <taxon>Eukaryota</taxon>
        <taxon>Fungi</taxon>
        <taxon>Dikarya</taxon>
        <taxon>Basidiomycota</taxon>
        <taxon>Agaricomycotina</taxon>
        <taxon>Agaricomycetes</taxon>
        <taxon>Agaricomycetidae</taxon>
        <taxon>Agaricales</taxon>
        <taxon>Agaricineae</taxon>
        <taxon>Psathyrellaceae</taxon>
        <taxon>Coprinopsis</taxon>
    </lineage>
</organism>
<dbReference type="OrthoDB" id="3053788at2759"/>
<feature type="region of interest" description="Disordered" evidence="2">
    <location>
        <begin position="534"/>
        <end position="563"/>
    </location>
</feature>
<sequence>MFSQPILHLLSKEIPDLSLDVPDKYAEHINTNYVPSAEEQDELKAFSSTITSKAQLLTSEISQLEEQLSRLKVRQTMLKKAAAPYESLASPLRRFPPELVQYIFMACLPESRNAVMHCSEAPLLLGRVCSKWRRISLNTPALWSTLHIVPPHYSSDSVELSHVRFQRKKEVVEAWLGRSGAYPLSVSFVWFGSHGEEELRLCGSLLSLLVPLSKRWRLLDFQMPLRMCRPFVGLGADDVPLLEGITLTDNRSNPGDFEDYNNNATGLGLGGAEPVVPWPEQLQFAARATNLRRLNLTFFAGGIQLPGTIDWSQLTSLSLESNVSFFFRDGEEMMQTLDQCKALQSCTLKLPLSISSPHGPIPGGSMQLSQAEYHPVDHVVTLPELTFLCVDGDQNLFGPFHMTATLANINAPKLKELEIYGRTGRGENFDNGDDSETVGEDDNGGTGGKPVLSPEPLAGLRKLLRQSQCPLEKLKLESVTLVEKEFLACMVLAPRVKDLVVRDYGVRMGFSRVTPKDDEKECVEDRILKALTIPKVPPLPPPSDSRSSVASEDIMTAPPSPATSTCTILEDDSILSMSPVNHPIDVDPLRLFRERSAPVLPNLTHFEFAVSCGSQELFCSFVESRFLDSSAADHDVCPYPLSPALPISPSRSLSPSRVSSFTLSASDDLETETEQQVVCDDHTPTGDEHDEHDLTPMQENMKITTVNKMISAMNATLDTDTDTNTKNPDCTNTITRDGHAVSKLKSIKCTFTAQEDVDIRRRLGRMKEMGLHVGVVFHMPLPDELVPSPWSGVEGI</sequence>
<feature type="region of interest" description="Disordered" evidence="2">
    <location>
        <begin position="425"/>
        <end position="452"/>
    </location>
</feature>
<evidence type="ECO:0000313" key="3">
    <source>
        <dbReference type="EMBL" id="TFK25865.1"/>
    </source>
</evidence>
<feature type="coiled-coil region" evidence="1">
    <location>
        <begin position="54"/>
        <end position="81"/>
    </location>
</feature>
<dbReference type="EMBL" id="ML210181">
    <property type="protein sequence ID" value="TFK25865.1"/>
    <property type="molecule type" value="Genomic_DNA"/>
</dbReference>
<name>A0A5C3KZY9_COPMA</name>
<reference evidence="3 4" key="1">
    <citation type="journal article" date="2019" name="Nat. Ecol. Evol.">
        <title>Megaphylogeny resolves global patterns of mushroom evolution.</title>
        <authorList>
            <person name="Varga T."/>
            <person name="Krizsan K."/>
            <person name="Foldi C."/>
            <person name="Dima B."/>
            <person name="Sanchez-Garcia M."/>
            <person name="Sanchez-Ramirez S."/>
            <person name="Szollosi G.J."/>
            <person name="Szarkandi J.G."/>
            <person name="Papp V."/>
            <person name="Albert L."/>
            <person name="Andreopoulos W."/>
            <person name="Angelini C."/>
            <person name="Antonin V."/>
            <person name="Barry K.W."/>
            <person name="Bougher N.L."/>
            <person name="Buchanan P."/>
            <person name="Buyck B."/>
            <person name="Bense V."/>
            <person name="Catcheside P."/>
            <person name="Chovatia M."/>
            <person name="Cooper J."/>
            <person name="Damon W."/>
            <person name="Desjardin D."/>
            <person name="Finy P."/>
            <person name="Geml J."/>
            <person name="Haridas S."/>
            <person name="Hughes K."/>
            <person name="Justo A."/>
            <person name="Karasinski D."/>
            <person name="Kautmanova I."/>
            <person name="Kiss B."/>
            <person name="Kocsube S."/>
            <person name="Kotiranta H."/>
            <person name="LaButti K.M."/>
            <person name="Lechner B.E."/>
            <person name="Liimatainen K."/>
            <person name="Lipzen A."/>
            <person name="Lukacs Z."/>
            <person name="Mihaltcheva S."/>
            <person name="Morgado L.N."/>
            <person name="Niskanen T."/>
            <person name="Noordeloos M.E."/>
            <person name="Ohm R.A."/>
            <person name="Ortiz-Santana B."/>
            <person name="Ovrebo C."/>
            <person name="Racz N."/>
            <person name="Riley R."/>
            <person name="Savchenko A."/>
            <person name="Shiryaev A."/>
            <person name="Soop K."/>
            <person name="Spirin V."/>
            <person name="Szebenyi C."/>
            <person name="Tomsovsky M."/>
            <person name="Tulloss R.E."/>
            <person name="Uehling J."/>
            <person name="Grigoriev I.V."/>
            <person name="Vagvolgyi C."/>
            <person name="Papp T."/>
            <person name="Martin F.M."/>
            <person name="Miettinen O."/>
            <person name="Hibbett D.S."/>
            <person name="Nagy L.G."/>
        </authorList>
    </citation>
    <scope>NUCLEOTIDE SEQUENCE [LARGE SCALE GENOMIC DNA]</scope>
    <source>
        <strain evidence="3 4">CBS 121175</strain>
    </source>
</reference>